<reference evidence="2 3" key="1">
    <citation type="submission" date="2019-06" db="EMBL/GenBank/DDBJ databases">
        <title>Genome sequence of Janthinobacterium lividum UCD_MED1.</title>
        <authorList>
            <person name="De Leon M.E."/>
            <person name="Jospin G."/>
        </authorList>
    </citation>
    <scope>NUCLEOTIDE SEQUENCE [LARGE SCALE GENOMIC DNA]</scope>
    <source>
        <strain evidence="2 3">UCD_MED1</strain>
    </source>
</reference>
<feature type="signal peptide" evidence="1">
    <location>
        <begin position="1"/>
        <end position="31"/>
    </location>
</feature>
<evidence type="ECO:0000256" key="1">
    <source>
        <dbReference type="SAM" id="SignalP"/>
    </source>
</evidence>
<organism evidence="2 3">
    <name type="scientific">Janthinobacterium lividum</name>
    <dbReference type="NCBI Taxonomy" id="29581"/>
    <lineage>
        <taxon>Bacteria</taxon>
        <taxon>Pseudomonadati</taxon>
        <taxon>Pseudomonadota</taxon>
        <taxon>Betaproteobacteria</taxon>
        <taxon>Burkholderiales</taxon>
        <taxon>Oxalobacteraceae</taxon>
        <taxon>Janthinobacterium</taxon>
    </lineage>
</organism>
<dbReference type="AlphaFoldDB" id="A0A5C4NHU3"/>
<dbReference type="RefSeq" id="WP_139092166.1">
    <property type="nucleotide sequence ID" value="NZ_VDGE01000012.1"/>
</dbReference>
<protein>
    <recommendedName>
        <fullName evidence="4">DUF2059 domain-containing protein</fullName>
    </recommendedName>
</protein>
<evidence type="ECO:0000313" key="2">
    <source>
        <dbReference type="EMBL" id="TNC73500.1"/>
    </source>
</evidence>
<name>A0A5C4NHU3_9BURK</name>
<sequence>MSLSLSISMPLRRLGRLFCLSSALLAPAAWADSYSDFQQASGQLEALMAKATSQSGLPRLGDPAVAALFAQVADGPRLFQAPVTALQDMNQSVAVCERATNLGKSYYQFGLTRPLPLSGAELQQARREQVTQNLADYGDEMAALFAFGMHCHAHLIGLMEKEFSSQPLQEVSSAERMRARAFSKGSSTMFVNVVQFVQVPFWNVAQKKRMLEAAAQHAAANANLMAPPLRERLLTSLADADKDIDPALAPALAAIRQALSVTTCTGLCQYY</sequence>
<feature type="chain" id="PRO_5022746558" description="DUF2059 domain-containing protein" evidence="1">
    <location>
        <begin position="32"/>
        <end position="271"/>
    </location>
</feature>
<dbReference type="EMBL" id="VDGE01000012">
    <property type="protein sequence ID" value="TNC73500.1"/>
    <property type="molecule type" value="Genomic_DNA"/>
</dbReference>
<proteinExistence type="predicted"/>
<evidence type="ECO:0008006" key="4">
    <source>
        <dbReference type="Google" id="ProtNLM"/>
    </source>
</evidence>
<accession>A0A5C4NHU3</accession>
<evidence type="ECO:0000313" key="3">
    <source>
        <dbReference type="Proteomes" id="UP000305681"/>
    </source>
</evidence>
<keyword evidence="1" id="KW-0732">Signal</keyword>
<comment type="caution">
    <text evidence="2">The sequence shown here is derived from an EMBL/GenBank/DDBJ whole genome shotgun (WGS) entry which is preliminary data.</text>
</comment>
<dbReference type="Proteomes" id="UP000305681">
    <property type="component" value="Unassembled WGS sequence"/>
</dbReference>
<gene>
    <name evidence="2" type="ORF">FHI69_23140</name>
</gene>